<dbReference type="RefSeq" id="WP_125755295.1">
    <property type="nucleotide sequence ID" value="NZ_JBHTOK010000077.1"/>
</dbReference>
<dbReference type="InterPro" id="IPR009839">
    <property type="entry name" value="SseB_N"/>
</dbReference>
<proteinExistence type="predicted"/>
<dbReference type="Pfam" id="PF07179">
    <property type="entry name" value="SseB"/>
    <property type="match status" value="1"/>
</dbReference>
<evidence type="ECO:0000313" key="2">
    <source>
        <dbReference type="EMBL" id="MFD1441994.1"/>
    </source>
</evidence>
<evidence type="ECO:0000313" key="3">
    <source>
        <dbReference type="Proteomes" id="UP001597212"/>
    </source>
</evidence>
<keyword evidence="3" id="KW-1185">Reference proteome</keyword>
<comment type="caution">
    <text evidence="2">The sequence shown here is derived from an EMBL/GenBank/DDBJ whole genome shotgun (WGS) entry which is preliminary data.</text>
</comment>
<gene>
    <name evidence="2" type="ORF">ACFQ5K_11460</name>
</gene>
<name>A0ABW4CX67_9LACO</name>
<sequence>MAESENKHNEAARSITNDDLLGKWRTFSLDNNDENMSDFLSELVDHATLLMVVLADQEIKTDENGRAQVDQDVQMQFPLMSSEDRQNIQPVFTDWQEVNSLFDNWSQHDLQQNVDQASILPIAFSDLAELINQNQEVDGIAINPFSDNIYFSRETLADLANQQKQHHADNNEVKVAVSEPDNLPDGFEAMLQGELKDSGVKQGWLRVLSYDGTEHLVLILDAAGMSDEQLRPLTQQLGERGDKALASIDLQLSVVPLDDDSQPMVEGIEPFFKA</sequence>
<accession>A0ABW4CX67</accession>
<dbReference type="EMBL" id="JBHTOK010000077">
    <property type="protein sequence ID" value="MFD1441994.1"/>
    <property type="molecule type" value="Genomic_DNA"/>
</dbReference>
<organism evidence="2 3">
    <name type="scientific">Lacticaseibacillus hegangensis</name>
    <dbReference type="NCBI Taxonomy" id="2486010"/>
    <lineage>
        <taxon>Bacteria</taxon>
        <taxon>Bacillati</taxon>
        <taxon>Bacillota</taxon>
        <taxon>Bacilli</taxon>
        <taxon>Lactobacillales</taxon>
        <taxon>Lactobacillaceae</taxon>
        <taxon>Lacticaseibacillus</taxon>
    </lineage>
</organism>
<dbReference type="Proteomes" id="UP001597212">
    <property type="component" value="Unassembled WGS sequence"/>
</dbReference>
<protein>
    <submittedName>
        <fullName evidence="2">SseB family protein</fullName>
    </submittedName>
</protein>
<evidence type="ECO:0000259" key="1">
    <source>
        <dbReference type="Pfam" id="PF07179"/>
    </source>
</evidence>
<reference evidence="3" key="1">
    <citation type="journal article" date="2019" name="Int. J. Syst. Evol. Microbiol.">
        <title>The Global Catalogue of Microorganisms (GCM) 10K type strain sequencing project: providing services to taxonomists for standard genome sequencing and annotation.</title>
        <authorList>
            <consortium name="The Broad Institute Genomics Platform"/>
            <consortium name="The Broad Institute Genome Sequencing Center for Infectious Disease"/>
            <person name="Wu L."/>
            <person name="Ma J."/>
        </authorList>
    </citation>
    <scope>NUCLEOTIDE SEQUENCE [LARGE SCALE GENOMIC DNA]</scope>
    <source>
        <strain evidence="3">CCM 8912</strain>
    </source>
</reference>
<feature type="domain" description="SseB protein N-terminal" evidence="1">
    <location>
        <begin position="30"/>
        <end position="156"/>
    </location>
</feature>